<dbReference type="PANTHER" id="PTHR44942">
    <property type="entry name" value="METHYLTRANSF_11 DOMAIN-CONTAINING PROTEIN"/>
    <property type="match status" value="1"/>
</dbReference>
<dbReference type="EMBL" id="JAPQKH010000002">
    <property type="protein sequence ID" value="KAJ5113057.1"/>
    <property type="molecule type" value="Genomic_DNA"/>
</dbReference>
<evidence type="ECO:0000313" key="2">
    <source>
        <dbReference type="EMBL" id="KAJ5113057.1"/>
    </source>
</evidence>
<dbReference type="GO" id="GO:0032259">
    <property type="term" value="P:methylation"/>
    <property type="evidence" value="ECO:0007669"/>
    <property type="project" value="UniProtKB-KW"/>
</dbReference>
<keyword evidence="3" id="KW-1185">Reference proteome</keyword>
<dbReference type="InterPro" id="IPR051052">
    <property type="entry name" value="Diverse_substrate_MTase"/>
</dbReference>
<evidence type="ECO:0000313" key="3">
    <source>
        <dbReference type="Proteomes" id="UP001149165"/>
    </source>
</evidence>
<dbReference type="InterPro" id="IPR029063">
    <property type="entry name" value="SAM-dependent_MTases_sf"/>
</dbReference>
<feature type="domain" description="Methyltransferase type 11" evidence="1">
    <location>
        <begin position="50"/>
        <end position="154"/>
    </location>
</feature>
<reference evidence="2" key="2">
    <citation type="journal article" date="2023" name="IMA Fungus">
        <title>Comparative genomic study of the Penicillium genus elucidates a diverse pangenome and 15 lateral gene transfer events.</title>
        <authorList>
            <person name="Petersen C."/>
            <person name="Sorensen T."/>
            <person name="Nielsen M.R."/>
            <person name="Sondergaard T.E."/>
            <person name="Sorensen J.L."/>
            <person name="Fitzpatrick D.A."/>
            <person name="Frisvad J.C."/>
            <person name="Nielsen K.L."/>
        </authorList>
    </citation>
    <scope>NUCLEOTIDE SEQUENCE</scope>
    <source>
        <strain evidence="2">IBT 30069</strain>
    </source>
</reference>
<dbReference type="AlphaFoldDB" id="A0A9W9KPF7"/>
<dbReference type="Pfam" id="PF08241">
    <property type="entry name" value="Methyltransf_11"/>
    <property type="match status" value="1"/>
</dbReference>
<dbReference type="OrthoDB" id="10027013at2759"/>
<name>A0A9W9KPF7_9EURO</name>
<keyword evidence="2" id="KW-0808">Transferase</keyword>
<dbReference type="Proteomes" id="UP001149165">
    <property type="component" value="Unassembled WGS sequence"/>
</dbReference>
<accession>A0A9W9KPF7</accession>
<organism evidence="2 3">
    <name type="scientific">Penicillium angulare</name>
    <dbReference type="NCBI Taxonomy" id="116970"/>
    <lineage>
        <taxon>Eukaryota</taxon>
        <taxon>Fungi</taxon>
        <taxon>Dikarya</taxon>
        <taxon>Ascomycota</taxon>
        <taxon>Pezizomycotina</taxon>
        <taxon>Eurotiomycetes</taxon>
        <taxon>Eurotiomycetidae</taxon>
        <taxon>Eurotiales</taxon>
        <taxon>Aspergillaceae</taxon>
        <taxon>Penicillium</taxon>
    </lineage>
</organism>
<dbReference type="InterPro" id="IPR013216">
    <property type="entry name" value="Methyltransf_11"/>
</dbReference>
<dbReference type="GO" id="GO:0008757">
    <property type="term" value="F:S-adenosylmethionine-dependent methyltransferase activity"/>
    <property type="evidence" value="ECO:0007669"/>
    <property type="project" value="InterPro"/>
</dbReference>
<evidence type="ECO:0000259" key="1">
    <source>
        <dbReference type="Pfam" id="PF08241"/>
    </source>
</evidence>
<dbReference type="SUPFAM" id="SSF53335">
    <property type="entry name" value="S-adenosyl-L-methionine-dependent methyltransferases"/>
    <property type="match status" value="1"/>
</dbReference>
<proteinExistence type="predicted"/>
<dbReference type="CDD" id="cd02440">
    <property type="entry name" value="AdoMet_MTases"/>
    <property type="match status" value="1"/>
</dbReference>
<dbReference type="PANTHER" id="PTHR44942:SF10">
    <property type="entry name" value="METHYLTRANSFERASE TYPE 11 DOMAIN-CONTAINING PROTEIN"/>
    <property type="match status" value="1"/>
</dbReference>
<dbReference type="Gene3D" id="3.40.50.150">
    <property type="entry name" value="Vaccinia Virus protein VP39"/>
    <property type="match status" value="1"/>
</dbReference>
<keyword evidence="2" id="KW-0489">Methyltransferase</keyword>
<comment type="caution">
    <text evidence="2">The sequence shown here is derived from an EMBL/GenBank/DDBJ whole genome shotgun (WGS) entry which is preliminary data.</text>
</comment>
<reference evidence="2" key="1">
    <citation type="submission" date="2022-11" db="EMBL/GenBank/DDBJ databases">
        <authorList>
            <person name="Petersen C."/>
        </authorList>
    </citation>
    <scope>NUCLEOTIDE SEQUENCE</scope>
    <source>
        <strain evidence="2">IBT 30069</strain>
    </source>
</reference>
<sequence length="315" mass="34381">MSESDPTFVNYTNSQARDYAKGRGNYAVSLHKIILDHHTKTGGKLNTLADVGCGPGNSTRPLAISFDHAIGLDPGVEMINTARSLAGTTAINEPIVYTVSGAESIANAIRTTLPSVDQNGGVDMITAAMAAHWFNMPKFWAEAATILKSGGTVALWTHSSLYCHPSTPNATEVQQALFRLERDVLAPFELPENRLSRDCYDNLLLPWNVSNESIANVFPESQFVRMEWDRDGILTDGENFFEGSDETTVNKLSASLQTASMVTRWREAHPDLVGTEEDCVAKAMAEVRQALGVKEDENPSFKVGNGTALLLFKRT</sequence>
<protein>
    <submittedName>
        <fullName evidence="2">S-adenosyl-L-methionine-dependent methyltransferase</fullName>
    </submittedName>
</protein>
<gene>
    <name evidence="2" type="ORF">N7456_001591</name>
</gene>